<gene>
    <name evidence="1" type="ORF">KQI75_01055</name>
</gene>
<accession>A0ABS6ENG8</accession>
<proteinExistence type="predicted"/>
<evidence type="ECO:0000313" key="1">
    <source>
        <dbReference type="EMBL" id="MBU5489226.1"/>
    </source>
</evidence>
<protein>
    <recommendedName>
        <fullName evidence="3">Tetratricopeptide repeat protein</fullName>
    </recommendedName>
</protein>
<dbReference type="Proteomes" id="UP000783588">
    <property type="component" value="Unassembled WGS sequence"/>
</dbReference>
<evidence type="ECO:0000313" key="2">
    <source>
        <dbReference type="Proteomes" id="UP000783588"/>
    </source>
</evidence>
<name>A0ABS6ENG8_9FIRM</name>
<comment type="caution">
    <text evidence="1">The sequence shown here is derived from an EMBL/GenBank/DDBJ whole genome shotgun (WGS) entry which is preliminary data.</text>
</comment>
<evidence type="ECO:0008006" key="3">
    <source>
        <dbReference type="Google" id="ProtNLM"/>
    </source>
</evidence>
<keyword evidence="2" id="KW-1185">Reference proteome</keyword>
<sequence length="266" mass="30756">MTNENANAKAKEPRSLSEILADAEATETWAQQMNQQINEKLEQHVQDLLVRIKILKTRTHDPNRSDEIKQTFEEAIKLEESNDLKRVAMWEYVSYLEEQGDCETAIPLAERFFAYIELNGDKSQIADAANMLGGLYYVTENSSKQAQQKFIQANGIYEQLVAENPSVSYQAKLARTCYDLGTLYADYRDSHHMDFAKQELLRAKRIYEQLVAENQSTYLIDLAKACYCLGIVYACTNCPELANEEFCRSRDLFEQDSKIHRFIKFR</sequence>
<dbReference type="RefSeq" id="WP_216468835.1">
    <property type="nucleotide sequence ID" value="NZ_JAHLQI010000001.1"/>
</dbReference>
<dbReference type="EMBL" id="JAHLQI010000001">
    <property type="protein sequence ID" value="MBU5489226.1"/>
    <property type="molecule type" value="Genomic_DNA"/>
</dbReference>
<reference evidence="1 2" key="1">
    <citation type="submission" date="2021-06" db="EMBL/GenBank/DDBJ databases">
        <authorList>
            <person name="Sun Q."/>
            <person name="Li D."/>
        </authorList>
    </citation>
    <scope>NUCLEOTIDE SEQUENCE [LARGE SCALE GENOMIC DNA]</scope>
    <source>
        <strain evidence="1 2">MSJd-7</strain>
    </source>
</reference>
<organism evidence="1 2">
    <name type="scientific">Butyricicoccus intestinisimiae</name>
    <dbReference type="NCBI Taxonomy" id="2841509"/>
    <lineage>
        <taxon>Bacteria</taxon>
        <taxon>Bacillati</taxon>
        <taxon>Bacillota</taxon>
        <taxon>Clostridia</taxon>
        <taxon>Eubacteriales</taxon>
        <taxon>Butyricicoccaceae</taxon>
        <taxon>Butyricicoccus</taxon>
    </lineage>
</organism>